<dbReference type="SFLD" id="SFLDG01061">
    <property type="entry name" value="methylthiotransferase"/>
    <property type="match status" value="1"/>
</dbReference>
<dbReference type="EC" id="2.8.4.4" evidence="8"/>
<dbReference type="KEGG" id="lcre:Pla8534_14500"/>
<keyword evidence="1 8" id="KW-0004">4Fe-4S</keyword>
<evidence type="ECO:0000259" key="11">
    <source>
        <dbReference type="PROSITE" id="PS51449"/>
    </source>
</evidence>
<evidence type="ECO:0000256" key="8">
    <source>
        <dbReference type="HAMAP-Rule" id="MF_01865"/>
    </source>
</evidence>
<keyword evidence="13" id="KW-0687">Ribonucleoprotein</keyword>
<dbReference type="InterPro" id="IPR023404">
    <property type="entry name" value="rSAM_horseshoe"/>
</dbReference>
<dbReference type="GO" id="GO:0103039">
    <property type="term" value="F:protein methylthiotransferase activity"/>
    <property type="evidence" value="ECO:0007669"/>
    <property type="project" value="UniProtKB-EC"/>
</dbReference>
<dbReference type="AlphaFoldDB" id="A0A518DP99"/>
<dbReference type="SFLD" id="SFLDG01082">
    <property type="entry name" value="B12-binding_domain_containing"/>
    <property type="match status" value="1"/>
</dbReference>
<dbReference type="SFLD" id="SFLDS00029">
    <property type="entry name" value="Radical_SAM"/>
    <property type="match status" value="1"/>
</dbReference>
<dbReference type="InterPro" id="IPR005839">
    <property type="entry name" value="Methylthiotransferase"/>
</dbReference>
<dbReference type="SFLD" id="SFLDF00274">
    <property type="entry name" value="ribosomal_protein_S12_methylth"/>
    <property type="match status" value="1"/>
</dbReference>
<dbReference type="FunFam" id="3.80.30.20:FF:000001">
    <property type="entry name" value="tRNA-2-methylthio-N(6)-dimethylallyladenosine synthase 2"/>
    <property type="match status" value="1"/>
</dbReference>
<evidence type="ECO:0000259" key="12">
    <source>
        <dbReference type="PROSITE" id="PS51918"/>
    </source>
</evidence>
<comment type="catalytic activity">
    <reaction evidence="8">
        <text>L-aspartate(89)-[ribosomal protein uS12]-hydrogen + (sulfur carrier)-SH + AH2 + 2 S-adenosyl-L-methionine = 3-methylsulfanyl-L-aspartate(89)-[ribosomal protein uS12]-hydrogen + (sulfur carrier)-H + 5'-deoxyadenosine + L-methionine + A + S-adenosyl-L-homocysteine + 2 H(+)</text>
        <dbReference type="Rhea" id="RHEA:37087"/>
        <dbReference type="Rhea" id="RHEA-COMP:10460"/>
        <dbReference type="Rhea" id="RHEA-COMP:10461"/>
        <dbReference type="Rhea" id="RHEA-COMP:14737"/>
        <dbReference type="Rhea" id="RHEA-COMP:14739"/>
        <dbReference type="ChEBI" id="CHEBI:13193"/>
        <dbReference type="ChEBI" id="CHEBI:15378"/>
        <dbReference type="ChEBI" id="CHEBI:17319"/>
        <dbReference type="ChEBI" id="CHEBI:17499"/>
        <dbReference type="ChEBI" id="CHEBI:29917"/>
        <dbReference type="ChEBI" id="CHEBI:29961"/>
        <dbReference type="ChEBI" id="CHEBI:57844"/>
        <dbReference type="ChEBI" id="CHEBI:57856"/>
        <dbReference type="ChEBI" id="CHEBI:59789"/>
        <dbReference type="ChEBI" id="CHEBI:64428"/>
        <dbReference type="ChEBI" id="CHEBI:73599"/>
        <dbReference type="EC" id="2.8.4.4"/>
    </reaction>
</comment>
<dbReference type="Pfam" id="PF04055">
    <property type="entry name" value="Radical_SAM"/>
    <property type="match status" value="1"/>
</dbReference>
<dbReference type="GO" id="GO:0006400">
    <property type="term" value="P:tRNA modification"/>
    <property type="evidence" value="ECO:0007669"/>
    <property type="project" value="InterPro"/>
</dbReference>
<dbReference type="OrthoDB" id="9805215at2"/>
<evidence type="ECO:0000313" key="14">
    <source>
        <dbReference type="Proteomes" id="UP000317648"/>
    </source>
</evidence>
<dbReference type="InterPro" id="IPR007197">
    <property type="entry name" value="rSAM"/>
</dbReference>
<dbReference type="PANTHER" id="PTHR43837:SF1">
    <property type="entry name" value="RIBOSOMAL PROTEIN US12 METHYLTHIOTRANSFERASE RIMO"/>
    <property type="match status" value="1"/>
</dbReference>
<name>A0A518DP99_9BACT</name>
<dbReference type="Gene3D" id="3.40.50.12160">
    <property type="entry name" value="Methylthiotransferase, N-terminal domain"/>
    <property type="match status" value="1"/>
</dbReference>
<gene>
    <name evidence="8 13" type="primary">rimO</name>
    <name evidence="13" type="ORF">Pla8534_14500</name>
</gene>
<comment type="cofactor">
    <cofactor evidence="8">
        <name>[4Fe-4S] cluster</name>
        <dbReference type="ChEBI" id="CHEBI:49883"/>
    </cofactor>
    <text evidence="8">Binds 2 [4Fe-4S] clusters. One cluster is coordinated with 3 cysteines and an exchangeable S-adenosyl-L-methionine.</text>
</comment>
<dbReference type="NCBIfam" id="TIGR00089">
    <property type="entry name" value="MiaB/RimO family radical SAM methylthiotransferase"/>
    <property type="match status" value="1"/>
</dbReference>
<dbReference type="SMART" id="SM00729">
    <property type="entry name" value="Elp3"/>
    <property type="match status" value="1"/>
</dbReference>
<keyword evidence="13" id="KW-0689">Ribosomal protein</keyword>
<dbReference type="GO" id="GO:0005840">
    <property type="term" value="C:ribosome"/>
    <property type="evidence" value="ECO:0007669"/>
    <property type="project" value="UniProtKB-KW"/>
</dbReference>
<dbReference type="InterPro" id="IPR020612">
    <property type="entry name" value="Methylthiotransferase_CS"/>
</dbReference>
<keyword evidence="2 8" id="KW-0963">Cytoplasm</keyword>
<dbReference type="EMBL" id="CP036433">
    <property type="protein sequence ID" value="QDU93669.1"/>
    <property type="molecule type" value="Genomic_DNA"/>
</dbReference>
<dbReference type="Proteomes" id="UP000317648">
    <property type="component" value="Chromosome"/>
</dbReference>
<evidence type="ECO:0000256" key="6">
    <source>
        <dbReference type="ARBA" id="ARBA00023004"/>
    </source>
</evidence>
<dbReference type="PROSITE" id="PS51449">
    <property type="entry name" value="MTTASE_N"/>
    <property type="match status" value="1"/>
</dbReference>
<feature type="domain" description="Radical SAM core" evidence="12">
    <location>
        <begin position="168"/>
        <end position="398"/>
    </location>
</feature>
<keyword evidence="3 8" id="KW-0808">Transferase</keyword>
<keyword evidence="14" id="KW-1185">Reference proteome</keyword>
<feature type="binding site" evidence="8">
    <location>
        <position position="36"/>
    </location>
    <ligand>
        <name>[4Fe-4S] cluster</name>
        <dbReference type="ChEBI" id="CHEBI:49883"/>
        <label>1</label>
    </ligand>
</feature>
<dbReference type="InterPro" id="IPR005840">
    <property type="entry name" value="Ribosomal_uS12_MeSTrfase_RimO"/>
</dbReference>
<dbReference type="InterPro" id="IPR058240">
    <property type="entry name" value="rSAM_sf"/>
</dbReference>
<feature type="binding site" evidence="8">
    <location>
        <position position="72"/>
    </location>
    <ligand>
        <name>[4Fe-4S] cluster</name>
        <dbReference type="ChEBI" id="CHEBI:49883"/>
        <label>1</label>
    </ligand>
</feature>
<feature type="binding site" evidence="8">
    <location>
        <position position="189"/>
    </location>
    <ligand>
        <name>[4Fe-4S] cluster</name>
        <dbReference type="ChEBI" id="CHEBI:49883"/>
        <label>2</label>
        <note>4Fe-4S-S-AdoMet</note>
    </ligand>
</feature>
<sequence length="475" mass="53214">MTLLPIIDDSPAPQPTPRAPQDGTSKGSYAFVSLGCPKNLVDSERMLGLLQLKGYELVADPDGSDFVVVNTCGFIERARDESFAAVDEMLQLKKDGRIKGVIVSGCLAERQKESLLEERPEIDALVGVFGREEITKVADRLLGNLEEQRSVFKPAPIRALPDRDRLRITPRHFSYLKISEGCDRLCTFCAIPKMRGKHATKPMEEILAEARQLADSGVRELIIVAQDTTYYGMDLYGEPRLTELLAELDKVDGLDWIRLMYFYPMYIDDRLIETIASSRRILPYLDMPLQHINNTMLRRMSRRVSREETESLLVKLRSGIPNLTMRTTFITGFPGETDAQFEELVDFVAEQRFERAGVFTYSLEGDTPAALIDGHLPEEVKNERRDRLMAVQQPIAFEHAQSQIGKKIEIILDQPAPGQKFAFIGRTLADAPDVDSVAYVTGTKKQRLKPGDIVSAEVVAAQDYDLIAAAVGKPH</sequence>
<feature type="domain" description="TRAM" evidence="10">
    <location>
        <begin position="401"/>
        <end position="472"/>
    </location>
</feature>
<proteinExistence type="inferred from homology"/>
<feature type="binding site" evidence="8">
    <location>
        <position position="106"/>
    </location>
    <ligand>
        <name>[4Fe-4S] cluster</name>
        <dbReference type="ChEBI" id="CHEBI:49883"/>
        <label>1</label>
    </ligand>
</feature>
<dbReference type="HAMAP" id="MF_01865">
    <property type="entry name" value="MTTase_RimO"/>
    <property type="match status" value="1"/>
</dbReference>
<keyword evidence="7 8" id="KW-0411">Iron-sulfur</keyword>
<organism evidence="13 14">
    <name type="scientific">Lignipirellula cremea</name>
    <dbReference type="NCBI Taxonomy" id="2528010"/>
    <lineage>
        <taxon>Bacteria</taxon>
        <taxon>Pseudomonadati</taxon>
        <taxon>Planctomycetota</taxon>
        <taxon>Planctomycetia</taxon>
        <taxon>Pirellulales</taxon>
        <taxon>Pirellulaceae</taxon>
        <taxon>Lignipirellula</taxon>
    </lineage>
</organism>
<dbReference type="SUPFAM" id="SSF102114">
    <property type="entry name" value="Radical SAM enzymes"/>
    <property type="match status" value="1"/>
</dbReference>
<dbReference type="InterPro" id="IPR038135">
    <property type="entry name" value="Methylthiotransferase_N_sf"/>
</dbReference>
<feature type="domain" description="MTTase N-terminal" evidence="11">
    <location>
        <begin position="27"/>
        <end position="143"/>
    </location>
</feature>
<dbReference type="CDD" id="cd01335">
    <property type="entry name" value="Radical_SAM"/>
    <property type="match status" value="1"/>
</dbReference>
<dbReference type="InterPro" id="IPR002792">
    <property type="entry name" value="TRAM_dom"/>
</dbReference>
<dbReference type="Gene3D" id="3.80.30.20">
    <property type="entry name" value="tm_1862 like domain"/>
    <property type="match status" value="1"/>
</dbReference>
<dbReference type="Gene3D" id="2.40.50.140">
    <property type="entry name" value="Nucleic acid-binding proteins"/>
    <property type="match status" value="1"/>
</dbReference>
<dbReference type="PANTHER" id="PTHR43837">
    <property type="entry name" value="RIBOSOMAL PROTEIN S12 METHYLTHIOTRANSFERASE RIMO"/>
    <property type="match status" value="1"/>
</dbReference>
<dbReference type="InterPro" id="IPR006638">
    <property type="entry name" value="Elp3/MiaA/NifB-like_rSAM"/>
</dbReference>
<keyword evidence="6 8" id="KW-0408">Iron</keyword>
<comment type="subcellular location">
    <subcellularLocation>
        <location evidence="8">Cytoplasm</location>
    </subcellularLocation>
</comment>
<dbReference type="GO" id="GO:0005829">
    <property type="term" value="C:cytosol"/>
    <property type="evidence" value="ECO:0007669"/>
    <property type="project" value="TreeGrafter"/>
</dbReference>
<dbReference type="PROSITE" id="PS01278">
    <property type="entry name" value="MTTASE_RADICAL"/>
    <property type="match status" value="1"/>
</dbReference>
<accession>A0A518DP99</accession>
<protein>
    <recommendedName>
        <fullName evidence="8">Ribosomal protein uS12 methylthiotransferase RimO</fullName>
        <shortName evidence="8">uS12 MTTase</shortName>
        <shortName evidence="8">uS12 methylthiotransferase</shortName>
        <ecNumber evidence="8">2.8.4.4</ecNumber>
    </recommendedName>
    <alternativeName>
        <fullName evidence="8">Ribosomal protein uS12 (aspartate-C(3))-methylthiotransferase</fullName>
    </alternativeName>
    <alternativeName>
        <fullName evidence="8">Ribosome maturation factor RimO</fullName>
    </alternativeName>
</protein>
<feature type="region of interest" description="Disordered" evidence="9">
    <location>
        <begin position="1"/>
        <end position="24"/>
    </location>
</feature>
<evidence type="ECO:0000256" key="3">
    <source>
        <dbReference type="ARBA" id="ARBA00022679"/>
    </source>
</evidence>
<dbReference type="NCBIfam" id="TIGR01125">
    <property type="entry name" value="30S ribosomal protein S12 methylthiotransferase RimO"/>
    <property type="match status" value="1"/>
</dbReference>
<evidence type="ECO:0000256" key="2">
    <source>
        <dbReference type="ARBA" id="ARBA00022490"/>
    </source>
</evidence>
<evidence type="ECO:0000259" key="10">
    <source>
        <dbReference type="PROSITE" id="PS50926"/>
    </source>
</evidence>
<feature type="binding site" evidence="8">
    <location>
        <position position="186"/>
    </location>
    <ligand>
        <name>[4Fe-4S] cluster</name>
        <dbReference type="ChEBI" id="CHEBI:49883"/>
        <label>2</label>
        <note>4Fe-4S-S-AdoMet</note>
    </ligand>
</feature>
<dbReference type="InterPro" id="IPR012340">
    <property type="entry name" value="NA-bd_OB-fold"/>
</dbReference>
<comment type="function">
    <text evidence="8">Catalyzes the methylthiolation of an aspartic acid residue of ribosomal protein uS12.</text>
</comment>
<dbReference type="Pfam" id="PF00919">
    <property type="entry name" value="UPF0004"/>
    <property type="match status" value="1"/>
</dbReference>
<evidence type="ECO:0000256" key="5">
    <source>
        <dbReference type="ARBA" id="ARBA00022723"/>
    </source>
</evidence>
<dbReference type="GO" id="GO:0051539">
    <property type="term" value="F:4 iron, 4 sulfur cluster binding"/>
    <property type="evidence" value="ECO:0007669"/>
    <property type="project" value="UniProtKB-UniRule"/>
</dbReference>
<reference evidence="13 14" key="1">
    <citation type="submission" date="2019-02" db="EMBL/GenBank/DDBJ databases">
        <title>Deep-cultivation of Planctomycetes and their phenomic and genomic characterization uncovers novel biology.</title>
        <authorList>
            <person name="Wiegand S."/>
            <person name="Jogler M."/>
            <person name="Boedeker C."/>
            <person name="Pinto D."/>
            <person name="Vollmers J."/>
            <person name="Rivas-Marin E."/>
            <person name="Kohn T."/>
            <person name="Peeters S.H."/>
            <person name="Heuer A."/>
            <person name="Rast P."/>
            <person name="Oberbeckmann S."/>
            <person name="Bunk B."/>
            <person name="Jeske O."/>
            <person name="Meyerdierks A."/>
            <person name="Storesund J.E."/>
            <person name="Kallscheuer N."/>
            <person name="Luecker S."/>
            <person name="Lage O.M."/>
            <person name="Pohl T."/>
            <person name="Merkel B.J."/>
            <person name="Hornburger P."/>
            <person name="Mueller R.-W."/>
            <person name="Bruemmer F."/>
            <person name="Labrenz M."/>
            <person name="Spormann A.M."/>
            <person name="Op den Camp H."/>
            <person name="Overmann J."/>
            <person name="Amann R."/>
            <person name="Jetten M.S.M."/>
            <person name="Mascher T."/>
            <person name="Medema M.H."/>
            <person name="Devos D.P."/>
            <person name="Kaster A.-K."/>
            <person name="Ovreas L."/>
            <person name="Rohde M."/>
            <person name="Galperin M.Y."/>
            <person name="Jogler C."/>
        </authorList>
    </citation>
    <scope>NUCLEOTIDE SEQUENCE [LARGE SCALE GENOMIC DNA]</scope>
    <source>
        <strain evidence="13 14">Pla85_3_4</strain>
    </source>
</reference>
<evidence type="ECO:0000256" key="7">
    <source>
        <dbReference type="ARBA" id="ARBA00023014"/>
    </source>
</evidence>
<keyword evidence="5 8" id="KW-0479">Metal-binding</keyword>
<dbReference type="Pfam" id="PF18693">
    <property type="entry name" value="TRAM_2"/>
    <property type="match status" value="1"/>
</dbReference>
<evidence type="ECO:0000256" key="9">
    <source>
        <dbReference type="SAM" id="MobiDB-lite"/>
    </source>
</evidence>
<dbReference type="PROSITE" id="PS51918">
    <property type="entry name" value="RADICAL_SAM"/>
    <property type="match status" value="1"/>
</dbReference>
<dbReference type="InterPro" id="IPR013848">
    <property type="entry name" value="Methylthiotransferase_N"/>
</dbReference>
<comment type="similarity">
    <text evidence="8">Belongs to the methylthiotransferase family. RimO subfamily.</text>
</comment>
<dbReference type="RefSeq" id="WP_145050745.1">
    <property type="nucleotide sequence ID" value="NZ_CP036433.1"/>
</dbReference>
<dbReference type="GO" id="GO:0046872">
    <property type="term" value="F:metal ion binding"/>
    <property type="evidence" value="ECO:0007669"/>
    <property type="project" value="UniProtKB-KW"/>
</dbReference>
<evidence type="ECO:0000256" key="1">
    <source>
        <dbReference type="ARBA" id="ARBA00022485"/>
    </source>
</evidence>
<feature type="binding site" evidence="8">
    <location>
        <position position="182"/>
    </location>
    <ligand>
        <name>[4Fe-4S] cluster</name>
        <dbReference type="ChEBI" id="CHEBI:49883"/>
        <label>2</label>
        <note>4Fe-4S-S-AdoMet</note>
    </ligand>
</feature>
<evidence type="ECO:0000256" key="4">
    <source>
        <dbReference type="ARBA" id="ARBA00022691"/>
    </source>
</evidence>
<dbReference type="GO" id="GO:0035599">
    <property type="term" value="F:aspartic acid methylthiotransferase activity"/>
    <property type="evidence" value="ECO:0007669"/>
    <property type="project" value="TreeGrafter"/>
</dbReference>
<keyword evidence="4 8" id="KW-0949">S-adenosyl-L-methionine</keyword>
<evidence type="ECO:0000313" key="13">
    <source>
        <dbReference type="EMBL" id="QDU93669.1"/>
    </source>
</evidence>
<dbReference type="PROSITE" id="PS50926">
    <property type="entry name" value="TRAM"/>
    <property type="match status" value="1"/>
</dbReference>